<organism evidence="4 5">
    <name type="scientific">Vanrija pseudolonga</name>
    <dbReference type="NCBI Taxonomy" id="143232"/>
    <lineage>
        <taxon>Eukaryota</taxon>
        <taxon>Fungi</taxon>
        <taxon>Dikarya</taxon>
        <taxon>Basidiomycota</taxon>
        <taxon>Agaricomycotina</taxon>
        <taxon>Tremellomycetes</taxon>
        <taxon>Trichosporonales</taxon>
        <taxon>Trichosporonaceae</taxon>
        <taxon>Vanrija</taxon>
    </lineage>
</organism>
<feature type="transmembrane region" description="Helical" evidence="2">
    <location>
        <begin position="35"/>
        <end position="64"/>
    </location>
</feature>
<dbReference type="InterPro" id="IPR049492">
    <property type="entry name" value="BD-FAE-like_dom"/>
</dbReference>
<proteinExistence type="predicted"/>
<dbReference type="AlphaFoldDB" id="A0AAF0YF42"/>
<evidence type="ECO:0000256" key="1">
    <source>
        <dbReference type="ARBA" id="ARBA00022801"/>
    </source>
</evidence>
<dbReference type="PANTHER" id="PTHR48081">
    <property type="entry name" value="AB HYDROLASE SUPERFAMILY PROTEIN C4A8.06C"/>
    <property type="match status" value="1"/>
</dbReference>
<reference evidence="4" key="1">
    <citation type="submission" date="2023-10" db="EMBL/GenBank/DDBJ databases">
        <authorList>
            <person name="Noh H."/>
        </authorList>
    </citation>
    <scope>NUCLEOTIDE SEQUENCE</scope>
    <source>
        <strain evidence="4">DUCC4014</strain>
    </source>
</reference>
<gene>
    <name evidence="4" type="primary">ICMEL2</name>
    <name evidence="4" type="ORF">LOC62_07G009165</name>
</gene>
<evidence type="ECO:0000259" key="3">
    <source>
        <dbReference type="Pfam" id="PF20434"/>
    </source>
</evidence>
<protein>
    <submittedName>
        <fullName evidence="4">Isoprenylcysteine alpha-carbonyl methylesterase ICMEL2</fullName>
    </submittedName>
</protein>
<dbReference type="GeneID" id="87812328"/>
<evidence type="ECO:0000256" key="2">
    <source>
        <dbReference type="SAM" id="Phobius"/>
    </source>
</evidence>
<sequence length="503" mass="54814">MRATTAFLALALCAAIVVVAAVASALWAVLAFVPLVNLVAIPSLIGSVLLLVHALPFAAYLLLAQTDAPKHGGSLFLPFSPARHLGILVAVVHYTLFVLSTAPALLLALARTAIRLKNTPASDKPSSRWLPSAWWERFASFGIAYQPPRKGRASKLDVFVPAVADKLPGEANFLPFSPASSAAPTLPDVDEGTNAPATDDFPPDVWHEQMPGSPVDSGALPVIVFVYDVGIIGPIRPQRWMFSLVGAKLAEQGYVAVVPDLTLYPDGQVEDMVVDLRAVLAWVRKDISAFGGDPNNIYVCGHGLGAHLALYTLSQDAVVRSRDKLEIHNSTREWPHLGHGPTYSRDIPNGLRQLRTYGGDIDIPEIRGVIMLSPVADVIKQVRHESKLWLEHVSPLRRALGSSQTRCMKHSLGHILFAARNLVEVEWLPERVLIIHGVDDHLVPIWQAVWLADLLNGLDVPTRLKQYTNLSHFDVVTSLMSGLEGKQTANIVHDIRWFVEGGP</sequence>
<dbReference type="Gene3D" id="3.40.50.1820">
    <property type="entry name" value="alpha/beta hydrolase"/>
    <property type="match status" value="1"/>
</dbReference>
<keyword evidence="2" id="KW-0472">Membrane</keyword>
<evidence type="ECO:0000313" key="5">
    <source>
        <dbReference type="Proteomes" id="UP000827549"/>
    </source>
</evidence>
<dbReference type="Pfam" id="PF20434">
    <property type="entry name" value="BD-FAE"/>
    <property type="match status" value="1"/>
</dbReference>
<dbReference type="GO" id="GO:0016787">
    <property type="term" value="F:hydrolase activity"/>
    <property type="evidence" value="ECO:0007669"/>
    <property type="project" value="UniProtKB-KW"/>
</dbReference>
<evidence type="ECO:0000313" key="4">
    <source>
        <dbReference type="EMBL" id="WOO85670.1"/>
    </source>
</evidence>
<name>A0AAF0YF42_9TREE</name>
<keyword evidence="2" id="KW-0812">Transmembrane</keyword>
<keyword evidence="2" id="KW-1133">Transmembrane helix</keyword>
<dbReference type="InterPro" id="IPR050300">
    <property type="entry name" value="GDXG_lipolytic_enzyme"/>
</dbReference>
<dbReference type="RefSeq" id="XP_062631696.1">
    <property type="nucleotide sequence ID" value="XM_062775712.1"/>
</dbReference>
<feature type="transmembrane region" description="Helical" evidence="2">
    <location>
        <begin position="85"/>
        <end position="110"/>
    </location>
</feature>
<keyword evidence="1" id="KW-0378">Hydrolase</keyword>
<keyword evidence="5" id="KW-1185">Reference proteome</keyword>
<accession>A0AAF0YF42</accession>
<feature type="domain" description="BD-FAE-like" evidence="3">
    <location>
        <begin position="217"/>
        <end position="453"/>
    </location>
</feature>
<dbReference type="Proteomes" id="UP000827549">
    <property type="component" value="Chromosome 7"/>
</dbReference>
<dbReference type="EMBL" id="CP086720">
    <property type="protein sequence ID" value="WOO85670.1"/>
    <property type="molecule type" value="Genomic_DNA"/>
</dbReference>
<dbReference type="InterPro" id="IPR029058">
    <property type="entry name" value="AB_hydrolase_fold"/>
</dbReference>
<dbReference type="SUPFAM" id="SSF53474">
    <property type="entry name" value="alpha/beta-Hydrolases"/>
    <property type="match status" value="1"/>
</dbReference>
<dbReference type="PANTHER" id="PTHR48081:SF33">
    <property type="entry name" value="KYNURENINE FORMAMIDASE"/>
    <property type="match status" value="1"/>
</dbReference>